<dbReference type="Proteomes" id="UP000093281">
    <property type="component" value="Unassembled WGS sequence"/>
</dbReference>
<dbReference type="RefSeq" id="WP_066187056.1">
    <property type="nucleotide sequence ID" value="NZ_LCUJ01000007.1"/>
</dbReference>
<sequence>MKKILITTYRFYPEIDPRAFRTFELAKSLAKEGNEVDIIIPNIDYDYKEIENKYGFKVYKIATGFLLNKSPKTLDTQVDNSSKKSIIFKIGKFILSGIYLGGKPFEYAFTLYSYLKKLDKKYDMIISISFPISVHIGTSLYLRKLKNKPISIADSGDPFSNNPATKNYFYFSWIEKNILKYFDYVTIPIESAKKAYKGLVEDKKLKVIPQSIDFSQIKLKEYKANEIVTFGFAGVFYEKIRNPKVLFEFLSTLDFDFRFVLYTNTANIKNMALIEKYKEILKDKLIINSLIPREECIYELSGMDFVINQNNINLEQKTSKIIDYMIASRPIFEFTQESFNSDEFLQLLKEPNKNIEEIQNKYKNELEKYDAKNVAKSFLNLNKND</sequence>
<evidence type="ECO:0000313" key="2">
    <source>
        <dbReference type="EMBL" id="OCL98223.1"/>
    </source>
</evidence>
<name>A0A1C0B5N5_9BACT</name>
<comment type="caution">
    <text evidence="2">The sequence shown here is derived from an EMBL/GenBank/DDBJ whole genome shotgun (WGS) entry which is preliminary data.</text>
</comment>
<keyword evidence="1" id="KW-0472">Membrane</keyword>
<dbReference type="AlphaFoldDB" id="A0A1C0B5N5"/>
<evidence type="ECO:0008006" key="4">
    <source>
        <dbReference type="Google" id="ProtNLM"/>
    </source>
</evidence>
<organism evidence="2 3">
    <name type="scientific">Aliarcobacter thereius</name>
    <dbReference type="NCBI Taxonomy" id="544718"/>
    <lineage>
        <taxon>Bacteria</taxon>
        <taxon>Pseudomonadati</taxon>
        <taxon>Campylobacterota</taxon>
        <taxon>Epsilonproteobacteria</taxon>
        <taxon>Campylobacterales</taxon>
        <taxon>Arcobacteraceae</taxon>
        <taxon>Aliarcobacter</taxon>
    </lineage>
</organism>
<dbReference type="EMBL" id="LCUJ01000007">
    <property type="protein sequence ID" value="OCL98223.1"/>
    <property type="molecule type" value="Genomic_DNA"/>
</dbReference>
<protein>
    <recommendedName>
        <fullName evidence="4">Glycosyltransferase family 4 protein</fullName>
    </recommendedName>
</protein>
<accession>A0A1C0B5N5</accession>
<reference evidence="3" key="1">
    <citation type="submission" date="2015-05" db="EMBL/GenBank/DDBJ databases">
        <authorList>
            <person name="Rovetto F."/>
            <person name="Cocolin L."/>
            <person name="Illeghems K."/>
            <person name="Van Nieuwerburgh F."/>
            <person name="Houf K."/>
        </authorList>
    </citation>
    <scope>NUCLEOTIDE SEQUENCE [LARGE SCALE GENOMIC DNA]</scope>
    <source>
        <strain evidence="3">DU22</strain>
    </source>
</reference>
<dbReference type="Gene3D" id="3.40.50.2000">
    <property type="entry name" value="Glycogen Phosphorylase B"/>
    <property type="match status" value="1"/>
</dbReference>
<keyword evidence="1" id="KW-1133">Transmembrane helix</keyword>
<dbReference type="SUPFAM" id="SSF53756">
    <property type="entry name" value="UDP-Glycosyltransferase/glycogen phosphorylase"/>
    <property type="match status" value="1"/>
</dbReference>
<proteinExistence type="predicted"/>
<dbReference type="OrthoDB" id="9794575at2"/>
<feature type="transmembrane region" description="Helical" evidence="1">
    <location>
        <begin position="122"/>
        <end position="142"/>
    </location>
</feature>
<keyword evidence="1" id="KW-0812">Transmembrane</keyword>
<gene>
    <name evidence="2" type="ORF">AAX29_01742</name>
</gene>
<evidence type="ECO:0000256" key="1">
    <source>
        <dbReference type="SAM" id="Phobius"/>
    </source>
</evidence>
<evidence type="ECO:0000313" key="3">
    <source>
        <dbReference type="Proteomes" id="UP000093281"/>
    </source>
</evidence>